<evidence type="ECO:0000256" key="11">
    <source>
        <dbReference type="SAM" id="Coils"/>
    </source>
</evidence>
<keyword evidence="12" id="KW-0969">Cilium</keyword>
<keyword evidence="6" id="KW-0145">Chemotaxis</keyword>
<keyword evidence="10" id="KW-1006">Bacterial flagellum protein export</keyword>
<evidence type="ECO:0000313" key="12">
    <source>
        <dbReference type="EMBL" id="UWZ78374.1"/>
    </source>
</evidence>
<dbReference type="InterPro" id="IPR053716">
    <property type="entry name" value="Flag_assembly_chemotaxis_eff"/>
</dbReference>
<evidence type="ECO:0000256" key="2">
    <source>
        <dbReference type="ARBA" id="ARBA00010004"/>
    </source>
</evidence>
<evidence type="ECO:0000256" key="6">
    <source>
        <dbReference type="ARBA" id="ARBA00022500"/>
    </source>
</evidence>
<accession>A0ABY5ZIT9</accession>
<keyword evidence="12" id="KW-0282">Flagellum</keyword>
<sequence length="144" mass="17496">MTPKFKLQPVLDYRQILEDQAKQDLARSLQQEADLLTRLTQEEQDLSELYRDLEEHQRDGIRCEYLLLFQNRISHKVETVARLVEDLERLRRQIDQKRLRLTEAGRDKKLLEKLKEKKRLEFEQESKRRDGIVLDEIAVQFHRR</sequence>
<evidence type="ECO:0000256" key="5">
    <source>
        <dbReference type="ARBA" id="ARBA00022475"/>
    </source>
</evidence>
<keyword evidence="7" id="KW-1005">Bacterial flagellum biogenesis</keyword>
<keyword evidence="5" id="KW-1003">Cell membrane</keyword>
<evidence type="ECO:0000256" key="1">
    <source>
        <dbReference type="ARBA" id="ARBA00004413"/>
    </source>
</evidence>
<reference evidence="12" key="1">
    <citation type="journal article" date="2022" name="Environ. Microbiol.">
        <title>Geoalkalibacter halelectricus SAP #1 sp. nov. possessing extracellular electron transfer and mineral#reducing capabilities from a haloalkaline environment.</title>
        <authorList>
            <person name="Yadav S."/>
            <person name="Singh R."/>
            <person name="Sundharam S.S."/>
            <person name="Chaudhary S."/>
            <person name="Krishnamurthi S."/>
            <person name="Patil S.A."/>
        </authorList>
    </citation>
    <scope>NUCLEOTIDE SEQUENCE</scope>
    <source>
        <strain evidence="12">SAP-1</strain>
    </source>
</reference>
<dbReference type="RefSeq" id="WP_260746723.1">
    <property type="nucleotide sequence ID" value="NZ_CP092109.1"/>
</dbReference>
<evidence type="ECO:0000256" key="4">
    <source>
        <dbReference type="ARBA" id="ARBA00022448"/>
    </source>
</evidence>
<keyword evidence="13" id="KW-1185">Reference proteome</keyword>
<keyword evidence="9" id="KW-0472">Membrane</keyword>
<evidence type="ECO:0000256" key="9">
    <source>
        <dbReference type="ARBA" id="ARBA00023136"/>
    </source>
</evidence>
<evidence type="ECO:0000256" key="10">
    <source>
        <dbReference type="ARBA" id="ARBA00023225"/>
    </source>
</evidence>
<evidence type="ECO:0000313" key="13">
    <source>
        <dbReference type="Proteomes" id="UP001060414"/>
    </source>
</evidence>
<dbReference type="Pfam" id="PF02050">
    <property type="entry name" value="FliJ"/>
    <property type="match status" value="1"/>
</dbReference>
<organism evidence="12 13">
    <name type="scientific">Geoalkalibacter halelectricus</name>
    <dbReference type="NCBI Taxonomy" id="2847045"/>
    <lineage>
        <taxon>Bacteria</taxon>
        <taxon>Pseudomonadati</taxon>
        <taxon>Thermodesulfobacteriota</taxon>
        <taxon>Desulfuromonadia</taxon>
        <taxon>Desulfuromonadales</taxon>
        <taxon>Geoalkalibacteraceae</taxon>
        <taxon>Geoalkalibacter</taxon>
    </lineage>
</organism>
<comment type="similarity">
    <text evidence="2">Belongs to the FliJ family.</text>
</comment>
<gene>
    <name evidence="12" type="primary">fliJ</name>
    <name evidence="12" type="ORF">L9S41_11810</name>
</gene>
<evidence type="ECO:0000256" key="3">
    <source>
        <dbReference type="ARBA" id="ARBA00020392"/>
    </source>
</evidence>
<keyword evidence="11" id="KW-0175">Coiled coil</keyword>
<keyword evidence="4" id="KW-0813">Transport</keyword>
<keyword evidence="12" id="KW-0966">Cell projection</keyword>
<evidence type="ECO:0000256" key="7">
    <source>
        <dbReference type="ARBA" id="ARBA00022795"/>
    </source>
</evidence>
<dbReference type="Gene3D" id="1.10.287.1700">
    <property type="match status" value="1"/>
</dbReference>
<protein>
    <recommendedName>
        <fullName evidence="3">Flagellar FliJ protein</fullName>
    </recommendedName>
</protein>
<dbReference type="Proteomes" id="UP001060414">
    <property type="component" value="Chromosome"/>
</dbReference>
<name>A0ABY5ZIT9_9BACT</name>
<evidence type="ECO:0000256" key="8">
    <source>
        <dbReference type="ARBA" id="ARBA00022927"/>
    </source>
</evidence>
<proteinExistence type="inferred from homology"/>
<comment type="subcellular location">
    <subcellularLocation>
        <location evidence="1">Cell membrane</location>
        <topology evidence="1">Peripheral membrane protein</topology>
        <orientation evidence="1">Cytoplasmic side</orientation>
    </subcellularLocation>
</comment>
<feature type="coiled-coil region" evidence="11">
    <location>
        <begin position="22"/>
        <end position="107"/>
    </location>
</feature>
<dbReference type="EMBL" id="CP092109">
    <property type="protein sequence ID" value="UWZ78374.1"/>
    <property type="molecule type" value="Genomic_DNA"/>
</dbReference>
<keyword evidence="8" id="KW-0653">Protein transport</keyword>
<dbReference type="InterPro" id="IPR012823">
    <property type="entry name" value="Flagell_FliJ"/>
</dbReference>
<dbReference type="NCBIfam" id="TIGR02473">
    <property type="entry name" value="flagell_FliJ"/>
    <property type="match status" value="1"/>
</dbReference>